<dbReference type="Proteomes" id="UP000229342">
    <property type="component" value="Unassembled WGS sequence"/>
</dbReference>
<dbReference type="SUPFAM" id="SSF55068">
    <property type="entry name" value="Peptide methionine sulfoxide reductase"/>
    <property type="match status" value="1"/>
</dbReference>
<dbReference type="EC" id="1.8.4.11" evidence="1"/>
<dbReference type="PANTHER" id="PTHR43774:SF1">
    <property type="entry name" value="PEPTIDE METHIONINE SULFOXIDE REDUCTASE MSRA 2"/>
    <property type="match status" value="1"/>
</dbReference>
<keyword evidence="2" id="KW-0560">Oxidoreductase</keyword>
<dbReference type="InterPro" id="IPR002569">
    <property type="entry name" value="Met_Sox_Rdtase_MsrA_dom"/>
</dbReference>
<gene>
    <name evidence="6" type="ORF">COV91_06220</name>
</gene>
<dbReference type="EMBL" id="PCVG01000085">
    <property type="protein sequence ID" value="PIQ68046.1"/>
    <property type="molecule type" value="Genomic_DNA"/>
</dbReference>
<organism evidence="6 7">
    <name type="scientific">Candidatus Taylorbacteria bacterium CG11_big_fil_rev_8_21_14_0_20_46_11</name>
    <dbReference type="NCBI Taxonomy" id="1975025"/>
    <lineage>
        <taxon>Bacteria</taxon>
        <taxon>Candidatus Tayloriibacteriota</taxon>
    </lineage>
</organism>
<proteinExistence type="predicted"/>
<comment type="catalytic activity">
    <reaction evidence="3">
        <text>L-methionyl-[protein] + [thioredoxin]-disulfide + H2O = L-methionyl-(S)-S-oxide-[protein] + [thioredoxin]-dithiol</text>
        <dbReference type="Rhea" id="RHEA:14217"/>
        <dbReference type="Rhea" id="RHEA-COMP:10698"/>
        <dbReference type="Rhea" id="RHEA-COMP:10700"/>
        <dbReference type="Rhea" id="RHEA-COMP:12313"/>
        <dbReference type="Rhea" id="RHEA-COMP:12315"/>
        <dbReference type="ChEBI" id="CHEBI:15377"/>
        <dbReference type="ChEBI" id="CHEBI:16044"/>
        <dbReference type="ChEBI" id="CHEBI:29950"/>
        <dbReference type="ChEBI" id="CHEBI:44120"/>
        <dbReference type="ChEBI" id="CHEBI:50058"/>
        <dbReference type="EC" id="1.8.4.11"/>
    </reaction>
</comment>
<dbReference type="PANTHER" id="PTHR43774">
    <property type="entry name" value="PEPTIDE METHIONINE SULFOXIDE REDUCTASE"/>
    <property type="match status" value="1"/>
</dbReference>
<accession>A0A2H0K9X1</accession>
<evidence type="ECO:0000256" key="3">
    <source>
        <dbReference type="ARBA" id="ARBA00047806"/>
    </source>
</evidence>
<dbReference type="InterPro" id="IPR036509">
    <property type="entry name" value="Met_Sox_Rdtase_MsrA_sf"/>
</dbReference>
<evidence type="ECO:0000256" key="4">
    <source>
        <dbReference type="ARBA" id="ARBA00048782"/>
    </source>
</evidence>
<dbReference type="GO" id="GO:0008113">
    <property type="term" value="F:peptide-methionine (S)-S-oxide reductase activity"/>
    <property type="evidence" value="ECO:0007669"/>
    <property type="project" value="UniProtKB-EC"/>
</dbReference>
<protein>
    <recommendedName>
        <fullName evidence="1">peptide-methionine (S)-S-oxide reductase</fullName>
        <ecNumber evidence="1">1.8.4.11</ecNumber>
    </recommendedName>
</protein>
<comment type="caution">
    <text evidence="6">The sequence shown here is derived from an EMBL/GenBank/DDBJ whole genome shotgun (WGS) entry which is preliminary data.</text>
</comment>
<dbReference type="AlphaFoldDB" id="A0A2H0K9X1"/>
<dbReference type="Pfam" id="PF01625">
    <property type="entry name" value="PMSR"/>
    <property type="match status" value="1"/>
</dbReference>
<evidence type="ECO:0000313" key="7">
    <source>
        <dbReference type="Proteomes" id="UP000229342"/>
    </source>
</evidence>
<evidence type="ECO:0000256" key="2">
    <source>
        <dbReference type="ARBA" id="ARBA00023002"/>
    </source>
</evidence>
<comment type="catalytic activity">
    <reaction evidence="4">
        <text>[thioredoxin]-disulfide + L-methionine + H2O = L-methionine (S)-S-oxide + [thioredoxin]-dithiol</text>
        <dbReference type="Rhea" id="RHEA:19993"/>
        <dbReference type="Rhea" id="RHEA-COMP:10698"/>
        <dbReference type="Rhea" id="RHEA-COMP:10700"/>
        <dbReference type="ChEBI" id="CHEBI:15377"/>
        <dbReference type="ChEBI" id="CHEBI:29950"/>
        <dbReference type="ChEBI" id="CHEBI:50058"/>
        <dbReference type="ChEBI" id="CHEBI:57844"/>
        <dbReference type="ChEBI" id="CHEBI:58772"/>
        <dbReference type="EC" id="1.8.4.11"/>
    </reaction>
</comment>
<sequence length="122" mass="13827">QTPVVSEFLPRMEMPAKDTMPQASDNVGMGTAQYRSAIFYTTPEQKKQAEAFIKYINDSNEFGAPVVTEVVPATEFFVAEDYHRDYFATHPGNPYCEVVINPKLEKVQKEFAHLLKHNVGKN</sequence>
<feature type="non-terminal residue" evidence="6">
    <location>
        <position position="1"/>
    </location>
</feature>
<reference evidence="6 7" key="1">
    <citation type="submission" date="2017-09" db="EMBL/GenBank/DDBJ databases">
        <title>Depth-based differentiation of microbial function through sediment-hosted aquifers and enrichment of novel symbionts in the deep terrestrial subsurface.</title>
        <authorList>
            <person name="Probst A.J."/>
            <person name="Ladd B."/>
            <person name="Jarett J.K."/>
            <person name="Geller-Mcgrath D.E."/>
            <person name="Sieber C.M."/>
            <person name="Emerson J.B."/>
            <person name="Anantharaman K."/>
            <person name="Thomas B.C."/>
            <person name="Malmstrom R."/>
            <person name="Stieglmeier M."/>
            <person name="Klingl A."/>
            <person name="Woyke T."/>
            <person name="Ryan C.M."/>
            <person name="Banfield J.F."/>
        </authorList>
    </citation>
    <scope>NUCLEOTIDE SEQUENCE [LARGE SCALE GENOMIC DNA]</scope>
    <source>
        <strain evidence="6">CG11_big_fil_rev_8_21_14_0_20_46_11</strain>
    </source>
</reference>
<evidence type="ECO:0000256" key="1">
    <source>
        <dbReference type="ARBA" id="ARBA00012502"/>
    </source>
</evidence>
<dbReference type="Gene3D" id="3.30.1060.10">
    <property type="entry name" value="Peptide methionine sulphoxide reductase MsrA"/>
    <property type="match status" value="1"/>
</dbReference>
<evidence type="ECO:0000259" key="5">
    <source>
        <dbReference type="Pfam" id="PF01625"/>
    </source>
</evidence>
<evidence type="ECO:0000313" key="6">
    <source>
        <dbReference type="EMBL" id="PIQ68046.1"/>
    </source>
</evidence>
<feature type="domain" description="Peptide methionine sulphoxide reductase MsrA" evidence="5">
    <location>
        <begin position="32"/>
        <end position="97"/>
    </location>
</feature>
<name>A0A2H0K9X1_9BACT</name>